<evidence type="ECO:0000313" key="1">
    <source>
        <dbReference type="EMBL" id="PSR46979.1"/>
    </source>
</evidence>
<dbReference type="EMBL" id="PYHO01000006">
    <property type="protein sequence ID" value="PSR46979.1"/>
    <property type="molecule type" value="Genomic_DNA"/>
</dbReference>
<keyword evidence="2" id="KW-1185">Reference proteome</keyword>
<protein>
    <submittedName>
        <fullName evidence="1">Uncharacterized protein</fullName>
    </submittedName>
</protein>
<dbReference type="AlphaFoldDB" id="A0A2T2Y372"/>
<dbReference type="Proteomes" id="UP000240892">
    <property type="component" value="Unassembled WGS sequence"/>
</dbReference>
<evidence type="ECO:0000313" key="2">
    <source>
        <dbReference type="Proteomes" id="UP000240892"/>
    </source>
</evidence>
<reference evidence="1 2" key="1">
    <citation type="submission" date="2018-03" db="EMBL/GenBank/DDBJ databases">
        <title>First report of an OXA-48+CTX-M-M-producing Kluyvera ascorbata clone recovered from patients admitted in a University Hospital in Madrid, Spain.</title>
        <authorList>
            <person name="Hernandez-Garcia M."/>
            <person name="Leon-Sampedro R."/>
            <person name="Perez-Viso B."/>
            <person name="Morosini M.I."/>
            <person name="Lopez-Fresnena N."/>
            <person name="Coque T.M."/>
            <person name="Bonten M."/>
            <person name="Malhotra-Kumar S."/>
            <person name="Ruiz-Garbajosa P."/>
            <person name="Canton R."/>
        </authorList>
    </citation>
    <scope>NUCLEOTIDE SEQUENCE [LARGE SCALE GENOMIC DNA]</scope>
    <source>
        <strain evidence="1 2">KA2</strain>
    </source>
</reference>
<comment type="caution">
    <text evidence="1">The sequence shown here is derived from an EMBL/GenBank/DDBJ whole genome shotgun (WGS) entry which is preliminary data.</text>
</comment>
<organism evidence="1 2">
    <name type="scientific">Kluyvera genomosp. 2</name>
    <dbReference type="NCBI Taxonomy" id="2774054"/>
    <lineage>
        <taxon>Bacteria</taxon>
        <taxon>Pseudomonadati</taxon>
        <taxon>Pseudomonadota</taxon>
        <taxon>Gammaproteobacteria</taxon>
        <taxon>Enterobacterales</taxon>
        <taxon>Enterobacteriaceae</taxon>
        <taxon>Kluyvera</taxon>
    </lineage>
</organism>
<proteinExistence type="predicted"/>
<dbReference type="RefSeq" id="WP_106926469.1">
    <property type="nucleotide sequence ID" value="NZ_CABMMU010000006.1"/>
</dbReference>
<accession>A0A2T2Y372</accession>
<sequence length="258" mass="29533">MINEVAINVKIDSILEADNRLFLKPNSLGLYNVSEMLDRFALARADLAKKNNDPFATTTYKAVLQATQLFVSNLPQSESLVTINGAYWCDLDHLKLILKFCSPLYADAANMLESKEDITLSEWSDCHAKKYSVICFFGDSDECYISGAIWGASRILHNEKDLYEYVICTEIKVDETAKKYHLSQEAKFTLYQNTWRYCAHGIELYMQYYAQQQIHSYPKLTEIMKECFVAVEKNALELAVPPTPAVVTPKKGFWSRLF</sequence>
<name>A0A2T2Y372_9ENTR</name>
<gene>
    <name evidence="1" type="ORF">C8256_10410</name>
</gene>